<evidence type="ECO:0000313" key="1">
    <source>
        <dbReference type="EMBL" id="THU93941.1"/>
    </source>
</evidence>
<accession>A0A4S8LWZ3</accession>
<dbReference type="EMBL" id="ML179236">
    <property type="protein sequence ID" value="THU93941.1"/>
    <property type="molecule type" value="Genomic_DNA"/>
</dbReference>
<dbReference type="OrthoDB" id="2894845at2759"/>
<dbReference type="Proteomes" id="UP000297245">
    <property type="component" value="Unassembled WGS sequence"/>
</dbReference>
<reference evidence="1 2" key="1">
    <citation type="journal article" date="2019" name="Nat. Ecol. Evol.">
        <title>Megaphylogeny resolves global patterns of mushroom evolution.</title>
        <authorList>
            <person name="Varga T."/>
            <person name="Krizsan K."/>
            <person name="Foldi C."/>
            <person name="Dima B."/>
            <person name="Sanchez-Garcia M."/>
            <person name="Sanchez-Ramirez S."/>
            <person name="Szollosi G.J."/>
            <person name="Szarkandi J.G."/>
            <person name="Papp V."/>
            <person name="Albert L."/>
            <person name="Andreopoulos W."/>
            <person name="Angelini C."/>
            <person name="Antonin V."/>
            <person name="Barry K.W."/>
            <person name="Bougher N.L."/>
            <person name="Buchanan P."/>
            <person name="Buyck B."/>
            <person name="Bense V."/>
            <person name="Catcheside P."/>
            <person name="Chovatia M."/>
            <person name="Cooper J."/>
            <person name="Damon W."/>
            <person name="Desjardin D."/>
            <person name="Finy P."/>
            <person name="Geml J."/>
            <person name="Haridas S."/>
            <person name="Hughes K."/>
            <person name="Justo A."/>
            <person name="Karasinski D."/>
            <person name="Kautmanova I."/>
            <person name="Kiss B."/>
            <person name="Kocsube S."/>
            <person name="Kotiranta H."/>
            <person name="LaButti K.M."/>
            <person name="Lechner B.E."/>
            <person name="Liimatainen K."/>
            <person name="Lipzen A."/>
            <person name="Lukacs Z."/>
            <person name="Mihaltcheva S."/>
            <person name="Morgado L.N."/>
            <person name="Niskanen T."/>
            <person name="Noordeloos M.E."/>
            <person name="Ohm R.A."/>
            <person name="Ortiz-Santana B."/>
            <person name="Ovrebo C."/>
            <person name="Racz N."/>
            <person name="Riley R."/>
            <person name="Savchenko A."/>
            <person name="Shiryaev A."/>
            <person name="Soop K."/>
            <person name="Spirin V."/>
            <person name="Szebenyi C."/>
            <person name="Tomsovsky M."/>
            <person name="Tulloss R.E."/>
            <person name="Uehling J."/>
            <person name="Grigoriev I.V."/>
            <person name="Vagvolgyi C."/>
            <person name="Papp T."/>
            <person name="Martin F.M."/>
            <person name="Miettinen O."/>
            <person name="Hibbett D.S."/>
            <person name="Nagy L.G."/>
        </authorList>
    </citation>
    <scope>NUCLEOTIDE SEQUENCE [LARGE SCALE GENOMIC DNA]</scope>
    <source>
        <strain evidence="1 2">CBS 962.96</strain>
    </source>
</reference>
<name>A0A4S8LWZ3_DENBC</name>
<keyword evidence="2" id="KW-1185">Reference proteome</keyword>
<sequence>METLSDEIIHCILDSLDEGHQVSPKYMGPQHFLRITMHLDKDDTEKNTRNPFYNCSLVSHRIRRISLPFLFRALGIIVEAVPFPDDGEEITQFKTILARNADLARLVRHVQIIHSPKRKGYNVHKNYQFIAMVLAAFLELKCMQLCSVTGDTFKLDSQIPVIQAVNQHPSTDLCIVYPQLPRQPDGHLPSISLSRVVCFWHDSNSQHTQILVQELGLRILHIQFTHTDWHLTTYPAIISITRCDFDSEPKSDDGIGSIEMFCDFLDRHPSLRSLSLGKGFLQDRAPWNAALLNDLKPHTCVLHDTSANLTPLNHGGTQTSHWQLIRVTLGSLEVDPSLGVANLMAKLGAALPQVTNLSFENPRLGQEFNPYLFWNLSTKDIAALLGSNFPKVKTLHLSDTVFDNIVQEWSSEDENPHYEYLTHPASRNNFSDIQKSCETFLWNLGSSMPSLDCVSFRIWPNFVHRWQTHPNIGIDVHAYIVRRQSGTGNMSQQDIEVVVTSPASTNMARAHQLLRARRGRLPVAMPFT</sequence>
<evidence type="ECO:0000313" key="2">
    <source>
        <dbReference type="Proteomes" id="UP000297245"/>
    </source>
</evidence>
<proteinExistence type="predicted"/>
<gene>
    <name evidence="1" type="ORF">K435DRAFT_779643</name>
</gene>
<organism evidence="1 2">
    <name type="scientific">Dendrothele bispora (strain CBS 962.96)</name>
    <dbReference type="NCBI Taxonomy" id="1314807"/>
    <lineage>
        <taxon>Eukaryota</taxon>
        <taxon>Fungi</taxon>
        <taxon>Dikarya</taxon>
        <taxon>Basidiomycota</taxon>
        <taxon>Agaricomycotina</taxon>
        <taxon>Agaricomycetes</taxon>
        <taxon>Agaricomycetidae</taxon>
        <taxon>Agaricales</taxon>
        <taxon>Agaricales incertae sedis</taxon>
        <taxon>Dendrothele</taxon>
    </lineage>
</organism>
<protein>
    <submittedName>
        <fullName evidence="1">Uncharacterized protein</fullName>
    </submittedName>
</protein>
<dbReference type="AlphaFoldDB" id="A0A4S8LWZ3"/>